<evidence type="ECO:0000259" key="5">
    <source>
        <dbReference type="PROSITE" id="PS51462"/>
    </source>
</evidence>
<dbReference type="Gene3D" id="3.90.79.10">
    <property type="entry name" value="Nucleoside Triphosphate Pyrophosphohydrolase"/>
    <property type="match status" value="1"/>
</dbReference>
<dbReference type="Proteomes" id="UP000479526">
    <property type="component" value="Unassembled WGS sequence"/>
</dbReference>
<sequence>MTAFVPAALGQPDDAPMPAALVAVRCGDHLLLVFDRYRRQWELPGGGIDPGEGPHEAAVRELQEESGLFLPELHLAGYARFRLTRPPRTEYAAVYTAEVPARHDDFTPNEEIGGIRWWDTTGPPPEGAQIIDLTLGLLVMG</sequence>
<dbReference type="InterPro" id="IPR000086">
    <property type="entry name" value="NUDIX_hydrolase_dom"/>
</dbReference>
<dbReference type="InterPro" id="IPR020476">
    <property type="entry name" value="Nudix_hydrolase"/>
</dbReference>
<evidence type="ECO:0000256" key="2">
    <source>
        <dbReference type="ARBA" id="ARBA00005582"/>
    </source>
</evidence>
<evidence type="ECO:0000313" key="6">
    <source>
        <dbReference type="EMBL" id="NAS21256.1"/>
    </source>
</evidence>
<dbReference type="SUPFAM" id="SSF55811">
    <property type="entry name" value="Nudix"/>
    <property type="match status" value="1"/>
</dbReference>
<reference evidence="6 7" key="1">
    <citation type="submission" date="2020-01" db="EMBL/GenBank/DDBJ databases">
        <title>Herbidospora sp. NEAU-GS84 nov., a novel actinomycete isolated from soil.</title>
        <authorList>
            <person name="Han L."/>
        </authorList>
    </citation>
    <scope>NUCLEOTIDE SEQUENCE [LARGE SCALE GENOMIC DNA]</scope>
    <source>
        <strain evidence="6 7">NEAU-GS84</strain>
    </source>
</reference>
<dbReference type="EMBL" id="WXEW01000002">
    <property type="protein sequence ID" value="NAS21256.1"/>
    <property type="molecule type" value="Genomic_DNA"/>
</dbReference>
<comment type="cofactor">
    <cofactor evidence="1">
        <name>Mg(2+)</name>
        <dbReference type="ChEBI" id="CHEBI:18420"/>
    </cofactor>
</comment>
<evidence type="ECO:0000256" key="3">
    <source>
        <dbReference type="ARBA" id="ARBA00022801"/>
    </source>
</evidence>
<keyword evidence="7" id="KW-1185">Reference proteome</keyword>
<evidence type="ECO:0000313" key="7">
    <source>
        <dbReference type="Proteomes" id="UP000479526"/>
    </source>
</evidence>
<protein>
    <submittedName>
        <fullName evidence="6">NUDIX domain-containing protein</fullName>
    </submittedName>
</protein>
<keyword evidence="3 4" id="KW-0378">Hydrolase</keyword>
<dbReference type="PANTHER" id="PTHR43046">
    <property type="entry name" value="GDP-MANNOSE MANNOSYL HYDROLASE"/>
    <property type="match status" value="1"/>
</dbReference>
<comment type="similarity">
    <text evidence="2 4">Belongs to the Nudix hydrolase family.</text>
</comment>
<dbReference type="PROSITE" id="PS51462">
    <property type="entry name" value="NUDIX"/>
    <property type="match status" value="1"/>
</dbReference>
<evidence type="ECO:0000256" key="1">
    <source>
        <dbReference type="ARBA" id="ARBA00001946"/>
    </source>
</evidence>
<dbReference type="PANTHER" id="PTHR43046:SF14">
    <property type="entry name" value="MUTT_NUDIX FAMILY PROTEIN"/>
    <property type="match status" value="1"/>
</dbReference>
<gene>
    <name evidence="6" type="ORF">GT755_06090</name>
</gene>
<dbReference type="Pfam" id="PF00293">
    <property type="entry name" value="NUDIX"/>
    <property type="match status" value="1"/>
</dbReference>
<accession>A0A7C9NLA3</accession>
<evidence type="ECO:0000256" key="4">
    <source>
        <dbReference type="RuleBase" id="RU003476"/>
    </source>
</evidence>
<dbReference type="GO" id="GO:0016787">
    <property type="term" value="F:hydrolase activity"/>
    <property type="evidence" value="ECO:0007669"/>
    <property type="project" value="UniProtKB-KW"/>
</dbReference>
<dbReference type="InterPro" id="IPR020084">
    <property type="entry name" value="NUDIX_hydrolase_CS"/>
</dbReference>
<dbReference type="PRINTS" id="PR00502">
    <property type="entry name" value="NUDIXFAMILY"/>
</dbReference>
<dbReference type="InterPro" id="IPR015797">
    <property type="entry name" value="NUDIX_hydrolase-like_dom_sf"/>
</dbReference>
<proteinExistence type="inferred from homology"/>
<dbReference type="CDD" id="cd02883">
    <property type="entry name" value="NUDIX_Hydrolase"/>
    <property type="match status" value="1"/>
</dbReference>
<name>A0A7C9NLA3_9ACTN</name>
<comment type="caution">
    <text evidence="6">The sequence shown here is derived from an EMBL/GenBank/DDBJ whole genome shotgun (WGS) entry which is preliminary data.</text>
</comment>
<dbReference type="PROSITE" id="PS00893">
    <property type="entry name" value="NUDIX_BOX"/>
    <property type="match status" value="1"/>
</dbReference>
<dbReference type="AlphaFoldDB" id="A0A7C9NLA3"/>
<organism evidence="6 7">
    <name type="scientific">Herbidospora solisilvae</name>
    <dbReference type="NCBI Taxonomy" id="2696284"/>
    <lineage>
        <taxon>Bacteria</taxon>
        <taxon>Bacillati</taxon>
        <taxon>Actinomycetota</taxon>
        <taxon>Actinomycetes</taxon>
        <taxon>Streptosporangiales</taxon>
        <taxon>Streptosporangiaceae</taxon>
        <taxon>Herbidospora</taxon>
    </lineage>
</organism>
<feature type="domain" description="Nudix hydrolase" evidence="5">
    <location>
        <begin position="15"/>
        <end position="139"/>
    </location>
</feature>